<dbReference type="InterPro" id="IPR021529">
    <property type="entry name" value="DUF2798"/>
</dbReference>
<name>A0A059FH51_9PROT</name>
<feature type="transmembrane region" description="Helical" evidence="1">
    <location>
        <begin position="12"/>
        <end position="37"/>
    </location>
</feature>
<comment type="caution">
    <text evidence="2">The sequence shown here is derived from an EMBL/GenBank/DDBJ whole genome shotgun (WGS) entry which is preliminary data.</text>
</comment>
<keyword evidence="1" id="KW-0812">Transmembrane</keyword>
<keyword evidence="1" id="KW-1133">Transmembrane helix</keyword>
<dbReference type="EMBL" id="ARYI01000013">
    <property type="protein sequence ID" value="KCZ89965.1"/>
    <property type="molecule type" value="Genomic_DNA"/>
</dbReference>
<organism evidence="2 3">
    <name type="scientific">Hyphomonas hirschiana VP5</name>
    <dbReference type="NCBI Taxonomy" id="1280951"/>
    <lineage>
        <taxon>Bacteria</taxon>
        <taxon>Pseudomonadati</taxon>
        <taxon>Pseudomonadota</taxon>
        <taxon>Alphaproteobacteria</taxon>
        <taxon>Hyphomonadales</taxon>
        <taxon>Hyphomonadaceae</taxon>
        <taxon>Hyphomonas</taxon>
    </lineage>
</organism>
<sequence length="90" mass="9830">MSKKLPVRLFQPLFGLFMAFFMSFLMSGAITALNVGIPPDFVSRWMHSWGVAFLLAYPAILVVAPLARRLALKFAESPFSPAAPVAGTKT</sequence>
<keyword evidence="3" id="KW-1185">Reference proteome</keyword>
<evidence type="ECO:0000313" key="2">
    <source>
        <dbReference type="EMBL" id="KCZ89965.1"/>
    </source>
</evidence>
<proteinExistence type="predicted"/>
<feature type="transmembrane region" description="Helical" evidence="1">
    <location>
        <begin position="49"/>
        <end position="67"/>
    </location>
</feature>
<reference evidence="2 3" key="1">
    <citation type="submission" date="2013-04" db="EMBL/GenBank/DDBJ databases">
        <title>Hyphomonas hirschiana VP5 Genome Sequencing.</title>
        <authorList>
            <person name="Lai Q."/>
            <person name="Shao Z."/>
        </authorList>
    </citation>
    <scope>NUCLEOTIDE SEQUENCE [LARGE SCALE GENOMIC DNA]</scope>
    <source>
        <strain evidence="2 3">VP5</strain>
    </source>
</reference>
<evidence type="ECO:0000256" key="1">
    <source>
        <dbReference type="SAM" id="Phobius"/>
    </source>
</evidence>
<dbReference type="PATRIC" id="fig|1280951.3.peg.2858"/>
<accession>A0A059FH51</accession>
<dbReference type="Pfam" id="PF11391">
    <property type="entry name" value="DUF2798"/>
    <property type="match status" value="1"/>
</dbReference>
<evidence type="ECO:0000313" key="3">
    <source>
        <dbReference type="Proteomes" id="UP000025061"/>
    </source>
</evidence>
<evidence type="ECO:0008006" key="4">
    <source>
        <dbReference type="Google" id="ProtNLM"/>
    </source>
</evidence>
<dbReference type="AlphaFoldDB" id="A0A059FH51"/>
<dbReference type="RefSeq" id="WP_011648155.1">
    <property type="nucleotide sequence ID" value="NZ_ARYI01000013.1"/>
</dbReference>
<gene>
    <name evidence="2" type="ORF">HHI_14175</name>
</gene>
<keyword evidence="1" id="KW-0472">Membrane</keyword>
<dbReference type="Proteomes" id="UP000025061">
    <property type="component" value="Unassembled WGS sequence"/>
</dbReference>
<protein>
    <recommendedName>
        <fullName evidence="4">DUF2798 domain-containing protein</fullName>
    </recommendedName>
</protein>